<reference evidence="2 3" key="1">
    <citation type="journal article" date="2015" name="BMC Genomics">
        <title>Comparative genomics and metabolic profiling of the genus Lysobacter.</title>
        <authorList>
            <person name="de Bruijn I."/>
            <person name="Cheng X."/>
            <person name="de Jager V."/>
            <person name="Exposito R.G."/>
            <person name="Watrous J."/>
            <person name="Patel N."/>
            <person name="Postma J."/>
            <person name="Dorrestein P.C."/>
            <person name="Kobayashi D."/>
            <person name="Raaijmakers J.M."/>
        </authorList>
    </citation>
    <scope>NUCLEOTIDE SEQUENCE [LARGE SCALE GENOMIC DNA]</scope>
    <source>
        <strain evidence="2 3">76</strain>
    </source>
</reference>
<dbReference type="AlphaFoldDB" id="A0A0S2FFE3"/>
<evidence type="ECO:0000313" key="2">
    <source>
        <dbReference type="EMBL" id="ALN82276.1"/>
    </source>
</evidence>
<dbReference type="PATRIC" id="fig|84531.8.peg.4168"/>
<proteinExistence type="predicted"/>
<protein>
    <recommendedName>
        <fullName evidence="4">Pilin</fullName>
    </recommendedName>
</protein>
<evidence type="ECO:0000313" key="3">
    <source>
        <dbReference type="Proteomes" id="UP000060787"/>
    </source>
</evidence>
<sequence>MRFHGTVLLCLATLSSAAVAADKPATSLSKLYQSYEDAGHSALSMPEYDQAVRFTAVVLEQSTSMADTALTSATDGDGEVEYARLSSEDGKLAALPPGTAFTATCTVGFTSGTEYLNLTDCVVE</sequence>
<feature type="chain" id="PRO_5006597563" description="Pilin" evidence="1">
    <location>
        <begin position="21"/>
        <end position="124"/>
    </location>
</feature>
<evidence type="ECO:0008006" key="4">
    <source>
        <dbReference type="Google" id="ProtNLM"/>
    </source>
</evidence>
<dbReference type="RefSeq" id="WP_148649812.1">
    <property type="nucleotide sequence ID" value="NZ_CP011129.1"/>
</dbReference>
<organism evidence="2 3">
    <name type="scientific">Lysobacter antibioticus</name>
    <dbReference type="NCBI Taxonomy" id="84531"/>
    <lineage>
        <taxon>Bacteria</taxon>
        <taxon>Pseudomonadati</taxon>
        <taxon>Pseudomonadota</taxon>
        <taxon>Gammaproteobacteria</taxon>
        <taxon>Lysobacterales</taxon>
        <taxon>Lysobacteraceae</taxon>
        <taxon>Lysobacter</taxon>
    </lineage>
</organism>
<accession>A0A0S2FFE3</accession>
<name>A0A0S2FFE3_LYSAN</name>
<dbReference type="KEGG" id="lab:LA76x_4160"/>
<dbReference type="eggNOG" id="ENOG503455R">
    <property type="taxonomic scope" value="Bacteria"/>
</dbReference>
<feature type="signal peptide" evidence="1">
    <location>
        <begin position="1"/>
        <end position="20"/>
    </location>
</feature>
<keyword evidence="1" id="KW-0732">Signal</keyword>
<gene>
    <name evidence="2" type="ORF">LA76x_4160</name>
</gene>
<keyword evidence="3" id="KW-1185">Reference proteome</keyword>
<evidence type="ECO:0000256" key="1">
    <source>
        <dbReference type="SAM" id="SignalP"/>
    </source>
</evidence>
<dbReference type="EMBL" id="CP011129">
    <property type="protein sequence ID" value="ALN82276.1"/>
    <property type="molecule type" value="Genomic_DNA"/>
</dbReference>
<dbReference type="Proteomes" id="UP000060787">
    <property type="component" value="Chromosome"/>
</dbReference>